<accession>A0A8B9J7G7</accession>
<dbReference type="CDD" id="cd00094">
    <property type="entry name" value="HX"/>
    <property type="match status" value="1"/>
</dbReference>
<dbReference type="GO" id="GO:0030574">
    <property type="term" value="P:collagen catabolic process"/>
    <property type="evidence" value="ECO:0007669"/>
    <property type="project" value="TreeGrafter"/>
</dbReference>
<dbReference type="PIRSF" id="PIRSF001191">
    <property type="entry name" value="Peptidase_M10A_matrix"/>
    <property type="match status" value="1"/>
</dbReference>
<evidence type="ECO:0000313" key="18">
    <source>
        <dbReference type="Proteomes" id="UP000694621"/>
    </source>
</evidence>
<dbReference type="GO" id="GO:0031012">
    <property type="term" value="C:extracellular matrix"/>
    <property type="evidence" value="ECO:0007669"/>
    <property type="project" value="InterPro"/>
</dbReference>
<dbReference type="InterPro" id="IPR001818">
    <property type="entry name" value="Pept_M10_metallopeptidase"/>
</dbReference>
<protein>
    <recommendedName>
        <fullName evidence="16">Peptidase metallopeptidase domain-containing protein</fullName>
    </recommendedName>
</protein>
<keyword evidence="4" id="KW-0732">Signal</keyword>
<feature type="binding site" evidence="12">
    <location>
        <position position="211"/>
    </location>
    <ligand>
        <name>Ca(2+)</name>
        <dbReference type="ChEBI" id="CHEBI:29108"/>
        <label>5</label>
    </ligand>
</feature>
<comment type="cofactor">
    <cofactor evidence="12">
        <name>Zn(2+)</name>
        <dbReference type="ChEBI" id="CHEBI:29105"/>
    </cofactor>
    <text evidence="12">Binds 2 Zn(2+) ions per subunit.</text>
</comment>
<dbReference type="SUPFAM" id="SSF55486">
    <property type="entry name" value="Metalloproteases ('zincins'), catalytic domain"/>
    <property type="match status" value="1"/>
</dbReference>
<keyword evidence="7 12" id="KW-0862">Zinc</keyword>
<dbReference type="Pfam" id="PF00045">
    <property type="entry name" value="Hemopexin"/>
    <property type="match status" value="2"/>
</dbReference>
<name>A0A8B9J7G7_ASTMX</name>
<dbReference type="SMART" id="SM00235">
    <property type="entry name" value="ZnMc"/>
    <property type="match status" value="1"/>
</dbReference>
<feature type="binding site" evidence="12">
    <location>
        <position position="155"/>
    </location>
    <ligand>
        <name>Ca(2+)</name>
        <dbReference type="ChEBI" id="CHEBI:29108"/>
        <label>3</label>
    </ligand>
</feature>
<keyword evidence="6" id="KW-0378">Hydrolase</keyword>
<dbReference type="AlphaFoldDB" id="A0A8B9J7G7"/>
<keyword evidence="2" id="KW-0645">Protease</keyword>
<feature type="binding site" evidence="12">
    <location>
        <position position="137"/>
    </location>
    <ligand>
        <name>Ca(2+)</name>
        <dbReference type="ChEBI" id="CHEBI:29108"/>
        <label>2</label>
    </ligand>
</feature>
<evidence type="ECO:0000259" key="16">
    <source>
        <dbReference type="SMART" id="SM00235"/>
    </source>
</evidence>
<dbReference type="SMART" id="SM00120">
    <property type="entry name" value="HX"/>
    <property type="match status" value="4"/>
</dbReference>
<dbReference type="PANTHER" id="PTHR10201:SF166">
    <property type="entry name" value="MATRIX METALLOPROTEINASE-19"/>
    <property type="match status" value="1"/>
</dbReference>
<keyword evidence="8 12" id="KW-0106">Calcium</keyword>
<feature type="modified residue" description="Phosphotyrosine; by PKDCC" evidence="13">
    <location>
        <position position="284"/>
    </location>
</feature>
<dbReference type="InterPro" id="IPR036375">
    <property type="entry name" value="Hemopexin-like_dom_sf"/>
</dbReference>
<dbReference type="PROSITE" id="PS51642">
    <property type="entry name" value="HEMOPEXIN_2"/>
    <property type="match status" value="3"/>
</dbReference>
<evidence type="ECO:0000256" key="11">
    <source>
        <dbReference type="ARBA" id="ARBA00023157"/>
    </source>
</evidence>
<evidence type="ECO:0000256" key="12">
    <source>
        <dbReference type="PIRSR" id="PIRSR621190-2"/>
    </source>
</evidence>
<dbReference type="InterPro" id="IPR036365">
    <property type="entry name" value="PGBD-like_sf"/>
</dbReference>
<feature type="binding site" evidence="12">
    <location>
        <position position="345"/>
    </location>
    <ligand>
        <name>Ca(2+)</name>
        <dbReference type="ChEBI" id="CHEBI:29108"/>
        <label>4</label>
    </ligand>
</feature>
<dbReference type="InterPro" id="IPR018486">
    <property type="entry name" value="Hemopexin_CS"/>
</dbReference>
<keyword evidence="10" id="KW-0865">Zymogen</keyword>
<feature type="repeat" description="Hemopexin" evidence="14">
    <location>
        <begin position="291"/>
        <end position="340"/>
    </location>
</feature>
<sequence>MFKYLFLFNLQVYLTKYGYLPTSLHHPKDQDGQVKQISEALRVFQKVMELPVSGRLDNATLVMMKQPRCGLKDPFNNRTLKYRVLGHWRKKTLSYRIYNHASSLGVAKTRAAIQTAFRYWSEVSPLRFHELNKGHPDIKISFHGRDRVCPVPFDGPGERRTGLIAFTFLLNFPPFGSGKPVEKPPPAPAVPNKPPADSAAPNPCTASLDAIMLGPLHKTFAFSGDYVWTISDAGYNTPIRINVLWKDLPGHINAAVHSPRTSKSYFLKGEKVWRYSGFKLDHGYPKVLLIPPNIDSAFYSNANKKLIFIKGSEYWQWDELGSSNELRQYPKSLKELVTGLPSNPDAAFTWTNGHTYLFKGDQYWRINPRGFIEKGYPLSKQDRWMQCKYLYLEFGRNVVCMISSFFSQSCIYICVQ</sequence>
<organism evidence="17 18">
    <name type="scientific">Astyanax mexicanus</name>
    <name type="common">Blind cave fish</name>
    <name type="synonym">Astyanax fasciatus mexicanus</name>
    <dbReference type="NCBI Taxonomy" id="7994"/>
    <lineage>
        <taxon>Eukaryota</taxon>
        <taxon>Metazoa</taxon>
        <taxon>Chordata</taxon>
        <taxon>Craniata</taxon>
        <taxon>Vertebrata</taxon>
        <taxon>Euteleostomi</taxon>
        <taxon>Actinopterygii</taxon>
        <taxon>Neopterygii</taxon>
        <taxon>Teleostei</taxon>
        <taxon>Ostariophysi</taxon>
        <taxon>Characiformes</taxon>
        <taxon>Characoidei</taxon>
        <taxon>Acestrorhamphidae</taxon>
        <taxon>Acestrorhamphinae</taxon>
        <taxon>Astyanax</taxon>
    </lineage>
</organism>
<dbReference type="Pfam" id="PF01471">
    <property type="entry name" value="PG_binding_1"/>
    <property type="match status" value="1"/>
</dbReference>
<evidence type="ECO:0000256" key="6">
    <source>
        <dbReference type="ARBA" id="ARBA00022801"/>
    </source>
</evidence>
<feature type="binding site" evidence="12">
    <location>
        <position position="209"/>
    </location>
    <ligand>
        <name>Ca(2+)</name>
        <dbReference type="ChEBI" id="CHEBI:29108"/>
        <label>4</label>
    </ligand>
</feature>
<comment type="similarity">
    <text evidence="1">Belongs to the peptidase M10A family.</text>
</comment>
<dbReference type="GO" id="GO:0005615">
    <property type="term" value="C:extracellular space"/>
    <property type="evidence" value="ECO:0007669"/>
    <property type="project" value="TreeGrafter"/>
</dbReference>
<feature type="region of interest" description="Disordered" evidence="15">
    <location>
        <begin position="179"/>
        <end position="201"/>
    </location>
</feature>
<dbReference type="PROSITE" id="PS00024">
    <property type="entry name" value="HEMOPEXIN"/>
    <property type="match status" value="1"/>
</dbReference>
<dbReference type="InterPro" id="IPR006026">
    <property type="entry name" value="Peptidase_Metallo"/>
</dbReference>
<proteinExistence type="inferred from homology"/>
<feature type="repeat" description="Hemopexin" evidence="14">
    <location>
        <begin position="341"/>
        <end position="387"/>
    </location>
</feature>
<dbReference type="GO" id="GO:0008270">
    <property type="term" value="F:zinc ion binding"/>
    <property type="evidence" value="ECO:0007669"/>
    <property type="project" value="InterPro"/>
</dbReference>
<evidence type="ECO:0000256" key="3">
    <source>
        <dbReference type="ARBA" id="ARBA00022723"/>
    </source>
</evidence>
<feature type="compositionally biased region" description="Pro residues" evidence="15">
    <location>
        <begin position="183"/>
        <end position="194"/>
    </location>
</feature>
<dbReference type="InterPro" id="IPR002477">
    <property type="entry name" value="Peptidoglycan-bd-like"/>
</dbReference>
<keyword evidence="11" id="KW-1015">Disulfide bond</keyword>
<feature type="domain" description="Peptidase metallopeptidase" evidence="16">
    <location>
        <begin position="84"/>
        <end position="239"/>
    </location>
</feature>
<dbReference type="PANTHER" id="PTHR10201">
    <property type="entry name" value="MATRIX METALLOPROTEINASE"/>
    <property type="match status" value="1"/>
</dbReference>
<keyword evidence="3 12" id="KW-0479">Metal-binding</keyword>
<reference evidence="17" key="1">
    <citation type="submission" date="2025-08" db="UniProtKB">
        <authorList>
            <consortium name="Ensembl"/>
        </authorList>
    </citation>
    <scope>IDENTIFICATION</scope>
</reference>
<evidence type="ECO:0000256" key="14">
    <source>
        <dbReference type="PROSITE-ProRule" id="PRU01011"/>
    </source>
</evidence>
<feature type="binding site" description="in inhibited form" evidence="12">
    <location>
        <position position="69"/>
    </location>
    <ligand>
        <name>Zn(2+)</name>
        <dbReference type="ChEBI" id="CHEBI:29105"/>
        <label>2</label>
        <note>catalytic</note>
    </ligand>
</feature>
<dbReference type="GO" id="GO:0004222">
    <property type="term" value="F:metalloendopeptidase activity"/>
    <property type="evidence" value="ECO:0007669"/>
    <property type="project" value="InterPro"/>
</dbReference>
<dbReference type="PRINTS" id="PR00138">
    <property type="entry name" value="MATRIXIN"/>
</dbReference>
<evidence type="ECO:0000256" key="8">
    <source>
        <dbReference type="ARBA" id="ARBA00022837"/>
    </source>
</evidence>
<dbReference type="FunFam" id="2.110.10.10:FF:000008">
    <property type="entry name" value="Matrix metallopeptidase 19"/>
    <property type="match status" value="1"/>
</dbReference>
<evidence type="ECO:0000256" key="15">
    <source>
        <dbReference type="SAM" id="MobiDB-lite"/>
    </source>
</evidence>
<dbReference type="Proteomes" id="UP000694621">
    <property type="component" value="Unplaced"/>
</dbReference>
<feature type="repeat" description="Hemopexin" evidence="14">
    <location>
        <begin position="249"/>
        <end position="287"/>
    </location>
</feature>
<comment type="cofactor">
    <cofactor evidence="12">
        <name>Ca(2+)</name>
        <dbReference type="ChEBI" id="CHEBI:29108"/>
    </cofactor>
    <text evidence="12">Can bind about 5 Ca(2+) ions per subunit.</text>
</comment>
<dbReference type="InterPro" id="IPR024079">
    <property type="entry name" value="MetalloPept_cat_dom_sf"/>
</dbReference>
<dbReference type="SUPFAM" id="SSF47090">
    <property type="entry name" value="PGBD-like"/>
    <property type="match status" value="1"/>
</dbReference>
<dbReference type="InterPro" id="IPR000585">
    <property type="entry name" value="Hemopexin-like_dom"/>
</dbReference>
<dbReference type="Ensembl" id="ENSAMXT00005008360.1">
    <property type="protein sequence ID" value="ENSAMXP00005007414.1"/>
    <property type="gene ID" value="ENSAMXG00005004121.1"/>
</dbReference>
<dbReference type="GO" id="GO:0030198">
    <property type="term" value="P:extracellular matrix organization"/>
    <property type="evidence" value="ECO:0007669"/>
    <property type="project" value="TreeGrafter"/>
</dbReference>
<feature type="binding site" evidence="12">
    <location>
        <position position="297"/>
    </location>
    <ligand>
        <name>Ca(2+)</name>
        <dbReference type="ChEBI" id="CHEBI:29108"/>
        <label>5</label>
    </ligand>
</feature>
<dbReference type="InterPro" id="IPR021190">
    <property type="entry name" value="Pept_M10A"/>
</dbReference>
<dbReference type="Pfam" id="PF00413">
    <property type="entry name" value="Peptidase_M10"/>
    <property type="match status" value="1"/>
</dbReference>
<dbReference type="SUPFAM" id="SSF50923">
    <property type="entry name" value="Hemopexin-like domain"/>
    <property type="match status" value="1"/>
</dbReference>
<evidence type="ECO:0000256" key="2">
    <source>
        <dbReference type="ARBA" id="ARBA00022670"/>
    </source>
</evidence>
<keyword evidence="9" id="KW-0482">Metalloprotease</keyword>
<keyword evidence="5" id="KW-0677">Repeat</keyword>
<dbReference type="Gene3D" id="3.40.390.10">
    <property type="entry name" value="Collagenase (Catalytic Domain)"/>
    <property type="match status" value="1"/>
</dbReference>
<evidence type="ECO:0000313" key="17">
    <source>
        <dbReference type="Ensembl" id="ENSAMXP00005007414.1"/>
    </source>
</evidence>
<feature type="binding site" evidence="12">
    <location>
        <position position="255"/>
    </location>
    <ligand>
        <name>Ca(2+)</name>
        <dbReference type="ChEBI" id="CHEBI:29108"/>
        <label>5</label>
    </ligand>
</feature>
<dbReference type="GO" id="GO:0006508">
    <property type="term" value="P:proteolysis"/>
    <property type="evidence" value="ECO:0007669"/>
    <property type="project" value="UniProtKB-KW"/>
</dbReference>
<feature type="binding site" evidence="12">
    <location>
        <position position="154"/>
    </location>
    <ligand>
        <name>Ca(2+)</name>
        <dbReference type="ChEBI" id="CHEBI:29108"/>
        <label>3</label>
    </ligand>
</feature>
<dbReference type="Gene3D" id="2.110.10.10">
    <property type="entry name" value="Hemopexin-like domain"/>
    <property type="match status" value="2"/>
</dbReference>
<dbReference type="InterPro" id="IPR018487">
    <property type="entry name" value="Hemopexin-like_repeat"/>
</dbReference>
<evidence type="ECO:0000256" key="1">
    <source>
        <dbReference type="ARBA" id="ARBA00010370"/>
    </source>
</evidence>
<evidence type="ECO:0000256" key="13">
    <source>
        <dbReference type="PIRSR" id="PIRSR621190-4"/>
    </source>
</evidence>
<evidence type="ECO:0000256" key="7">
    <source>
        <dbReference type="ARBA" id="ARBA00022833"/>
    </source>
</evidence>
<evidence type="ECO:0000256" key="5">
    <source>
        <dbReference type="ARBA" id="ARBA00022737"/>
    </source>
</evidence>
<evidence type="ECO:0000256" key="10">
    <source>
        <dbReference type="ARBA" id="ARBA00023145"/>
    </source>
</evidence>
<evidence type="ECO:0000256" key="4">
    <source>
        <dbReference type="ARBA" id="ARBA00022729"/>
    </source>
</evidence>
<evidence type="ECO:0000256" key="9">
    <source>
        <dbReference type="ARBA" id="ARBA00023049"/>
    </source>
</evidence>